<evidence type="ECO:0000313" key="3">
    <source>
        <dbReference type="EMBL" id="HGI43036.1"/>
    </source>
</evidence>
<proteinExistence type="predicted"/>
<dbReference type="InterPro" id="IPR025403">
    <property type="entry name" value="TgpA-like_C"/>
</dbReference>
<accession>A0A7C4B8S8</accession>
<sequence>MRRIVGYLPRRLWLLLALLLTVLVMLASSSEVDELYVPSASVEDVVAAFYLALSVLLALGVFSIRHELAEALKELLRREPTEEGGRRRVSPLWLILNVVFLAVAYFLTARRLEEQRWEARSLLEQAVNVTSAGNMTQAVAPQSQAPVILAEGARSALAAYAPLAALAAILLALLSVVLALVEEKPPLPEGLEESFRESFLREASTALESLRLDADVRRVILELYYSLCRELRKHGVGVTAEKTAREVMHEALKLLPAVPTKALETLTYLFEKAAYSDHPLHDEDKEAAEWALTQVVSSLRGSSLGGESEEK</sequence>
<dbReference type="Pfam" id="PF13559">
    <property type="entry name" value="DUF4129"/>
    <property type="match status" value="1"/>
</dbReference>
<evidence type="ECO:0000259" key="2">
    <source>
        <dbReference type="Pfam" id="PF13559"/>
    </source>
</evidence>
<dbReference type="EMBL" id="DTFI01000044">
    <property type="protein sequence ID" value="HGI43036.1"/>
    <property type="molecule type" value="Genomic_DNA"/>
</dbReference>
<feature type="transmembrane region" description="Helical" evidence="1">
    <location>
        <begin position="89"/>
        <end position="107"/>
    </location>
</feature>
<dbReference type="AlphaFoldDB" id="A0A7C4B8S8"/>
<feature type="transmembrane region" description="Helical" evidence="1">
    <location>
        <begin position="45"/>
        <end position="68"/>
    </location>
</feature>
<name>A0A7C4B8S8_THEPE</name>
<protein>
    <submittedName>
        <fullName evidence="3">DUF4129 domain-containing protein</fullName>
    </submittedName>
</protein>
<feature type="transmembrane region" description="Helical" evidence="1">
    <location>
        <begin position="159"/>
        <end position="181"/>
    </location>
</feature>
<feature type="domain" description="Protein-glutamine gamma-glutamyltransferase-like C-terminal" evidence="2">
    <location>
        <begin position="223"/>
        <end position="289"/>
    </location>
</feature>
<keyword evidence="1" id="KW-0812">Transmembrane</keyword>
<reference evidence="3" key="1">
    <citation type="journal article" date="2020" name="mSystems">
        <title>Genome- and Community-Level Interaction Insights into Carbon Utilization and Element Cycling Functions of Hydrothermarchaeota in Hydrothermal Sediment.</title>
        <authorList>
            <person name="Zhou Z."/>
            <person name="Liu Y."/>
            <person name="Xu W."/>
            <person name="Pan J."/>
            <person name="Luo Z.H."/>
            <person name="Li M."/>
        </authorList>
    </citation>
    <scope>NUCLEOTIDE SEQUENCE [LARGE SCALE GENOMIC DNA]</scope>
    <source>
        <strain evidence="3">SpSt-735</strain>
    </source>
</reference>
<evidence type="ECO:0000256" key="1">
    <source>
        <dbReference type="SAM" id="Phobius"/>
    </source>
</evidence>
<keyword evidence="1" id="KW-0472">Membrane</keyword>
<gene>
    <name evidence="3" type="ORF">ENV17_01440</name>
</gene>
<keyword evidence="1" id="KW-1133">Transmembrane helix</keyword>
<comment type="caution">
    <text evidence="3">The sequence shown here is derived from an EMBL/GenBank/DDBJ whole genome shotgun (WGS) entry which is preliminary data.</text>
</comment>
<organism evidence="3">
    <name type="scientific">Thermofilum pendens</name>
    <dbReference type="NCBI Taxonomy" id="2269"/>
    <lineage>
        <taxon>Archaea</taxon>
        <taxon>Thermoproteota</taxon>
        <taxon>Thermoprotei</taxon>
        <taxon>Thermofilales</taxon>
        <taxon>Thermofilaceae</taxon>
        <taxon>Thermofilum</taxon>
    </lineage>
</organism>